<dbReference type="EMBL" id="GG662665">
    <property type="protein sequence ID" value="EWS74002.1"/>
    <property type="molecule type" value="Genomic_DNA"/>
</dbReference>
<dbReference type="AlphaFoldDB" id="W7X9G8"/>
<organism evidence="1 2">
    <name type="scientific">Tetrahymena thermophila (strain SB210)</name>
    <dbReference type="NCBI Taxonomy" id="312017"/>
    <lineage>
        <taxon>Eukaryota</taxon>
        <taxon>Sar</taxon>
        <taxon>Alveolata</taxon>
        <taxon>Ciliophora</taxon>
        <taxon>Intramacronucleata</taxon>
        <taxon>Oligohymenophorea</taxon>
        <taxon>Hymenostomatida</taxon>
        <taxon>Tetrahymenina</taxon>
        <taxon>Tetrahymenidae</taxon>
        <taxon>Tetrahymena</taxon>
    </lineage>
</organism>
<dbReference type="KEGG" id="tet:TTHERM_000442589"/>
<proteinExistence type="predicted"/>
<keyword evidence="2" id="KW-1185">Reference proteome</keyword>
<protein>
    <submittedName>
        <fullName evidence="1">Uncharacterized protein</fullName>
    </submittedName>
</protein>
<dbReference type="GeneID" id="24438991"/>
<reference evidence="2" key="1">
    <citation type="journal article" date="2006" name="PLoS Biol.">
        <title>Macronuclear genome sequence of the ciliate Tetrahymena thermophila, a model eukaryote.</title>
        <authorList>
            <person name="Eisen J.A."/>
            <person name="Coyne R.S."/>
            <person name="Wu M."/>
            <person name="Wu D."/>
            <person name="Thiagarajan M."/>
            <person name="Wortman J.R."/>
            <person name="Badger J.H."/>
            <person name="Ren Q."/>
            <person name="Amedeo P."/>
            <person name="Jones K.M."/>
            <person name="Tallon L.J."/>
            <person name="Delcher A.L."/>
            <person name="Salzberg S.L."/>
            <person name="Silva J.C."/>
            <person name="Haas B.J."/>
            <person name="Majoros W.H."/>
            <person name="Farzad M."/>
            <person name="Carlton J.M."/>
            <person name="Smith R.K. Jr."/>
            <person name="Garg J."/>
            <person name="Pearlman R.E."/>
            <person name="Karrer K.M."/>
            <person name="Sun L."/>
            <person name="Manning G."/>
            <person name="Elde N.C."/>
            <person name="Turkewitz A.P."/>
            <person name="Asai D.J."/>
            <person name="Wilkes D.E."/>
            <person name="Wang Y."/>
            <person name="Cai H."/>
            <person name="Collins K."/>
            <person name="Stewart B.A."/>
            <person name="Lee S.R."/>
            <person name="Wilamowska K."/>
            <person name="Weinberg Z."/>
            <person name="Ruzzo W.L."/>
            <person name="Wloga D."/>
            <person name="Gaertig J."/>
            <person name="Frankel J."/>
            <person name="Tsao C.-C."/>
            <person name="Gorovsky M.A."/>
            <person name="Keeling P.J."/>
            <person name="Waller R.F."/>
            <person name="Patron N.J."/>
            <person name="Cherry J.M."/>
            <person name="Stover N.A."/>
            <person name="Krieger C.J."/>
            <person name="del Toro C."/>
            <person name="Ryder H.F."/>
            <person name="Williamson S.C."/>
            <person name="Barbeau R.A."/>
            <person name="Hamilton E.P."/>
            <person name="Orias E."/>
        </authorList>
    </citation>
    <scope>NUCLEOTIDE SEQUENCE [LARGE SCALE GENOMIC DNA]</scope>
    <source>
        <strain evidence="2">SB210</strain>
    </source>
</reference>
<evidence type="ECO:0000313" key="2">
    <source>
        <dbReference type="Proteomes" id="UP000009168"/>
    </source>
</evidence>
<accession>W7X9G8</accession>
<gene>
    <name evidence="1" type="ORF">TTHERM_000442589</name>
</gene>
<dbReference type="Proteomes" id="UP000009168">
    <property type="component" value="Unassembled WGS sequence"/>
</dbReference>
<sequence length="84" mass="9629">MIKLKKNIQCKKKKNQSGKLPSITILIIKIPLALNRSFHNKIENFQIQLDIKNVQLMINSSFQIRNFVVSLQLKGGGEKLNILI</sequence>
<evidence type="ECO:0000313" key="1">
    <source>
        <dbReference type="EMBL" id="EWS74002.1"/>
    </source>
</evidence>
<dbReference type="InParanoid" id="W7X9G8"/>
<name>W7X9G8_TETTS</name>
<dbReference type="RefSeq" id="XP_012653464.1">
    <property type="nucleotide sequence ID" value="XM_012798010.1"/>
</dbReference>